<dbReference type="RefSeq" id="WP_052590224.1">
    <property type="nucleotide sequence ID" value="NZ_CP011112.1"/>
</dbReference>
<keyword evidence="5" id="KW-1185">Reference proteome</keyword>
<dbReference type="GO" id="GO:0016491">
    <property type="term" value="F:oxidoreductase activity"/>
    <property type="evidence" value="ECO:0007669"/>
    <property type="project" value="UniProtKB-KW"/>
</dbReference>
<dbReference type="STRING" id="571913.VV02_04835"/>
<dbReference type="KEGG" id="lmoi:VV02_04835"/>
<keyword evidence="2" id="KW-0560">Oxidoreductase</keyword>
<dbReference type="GO" id="GO:0010181">
    <property type="term" value="F:FMN binding"/>
    <property type="evidence" value="ECO:0007669"/>
    <property type="project" value="InterPro"/>
</dbReference>
<dbReference type="PANTHER" id="PTHR43656:SF2">
    <property type="entry name" value="BINDING OXIDOREDUCTASE, PUTATIVE (AFU_ORTHOLOGUE AFUA_2G08260)-RELATED"/>
    <property type="match status" value="1"/>
</dbReference>
<dbReference type="InterPro" id="IPR013785">
    <property type="entry name" value="Aldolase_TIM"/>
</dbReference>
<sequence length="368" mass="39128">MTAISLEPAQLNPATRGLFEPTTMAGIPLQTSFAMAPMTREQSPDGVPTSAVADYYRRRAEGGVGLIITEGILVDHESAGHETDIPRLSRPASAAGWKQVVDEVHATGGAILAQLWHQGSERSADAGPVWTPSGVREDGRPCGRAITIADIDHLISLYADAARAAHGAGFDGVEIHAAHGYLLDEFLWAATNRRTDRYGGSADGRTRLVTEIVAAVRDATTPNFPVGVRFSQFKEREFAARIASTPDELSRLLTPWVEAGASMLHASTRRLWEPAFDGSARTLAGWAKAITGLPTIAVGSVGLTADGVHDGPSTTTLAAISALRDSGELDLVALGRALLANPAWVRHVGAGRLDELVDYRKEQESVFA</sequence>
<evidence type="ECO:0000313" key="4">
    <source>
        <dbReference type="EMBL" id="AKU15349.1"/>
    </source>
</evidence>
<evidence type="ECO:0000256" key="2">
    <source>
        <dbReference type="ARBA" id="ARBA00023002"/>
    </source>
</evidence>
<reference evidence="4 5" key="1">
    <citation type="submission" date="2015-03" db="EMBL/GenBank/DDBJ databases">
        <title>Luteipulveratus halotolerans sp. nov., a novel actinobacterium (Dermacoccaceae) from Sarawak, Malaysia.</title>
        <authorList>
            <person name="Juboi H."/>
            <person name="Basik A."/>
            <person name="Shamsul S.S."/>
            <person name="Arnold P."/>
            <person name="Schmitt E.K."/>
            <person name="Sanglier J.-J."/>
            <person name="Yeo T."/>
        </authorList>
    </citation>
    <scope>NUCLEOTIDE SEQUENCE [LARGE SCALE GENOMIC DNA]</scope>
    <source>
        <strain evidence="4 5">MN07-A0370</strain>
    </source>
</reference>
<dbReference type="EMBL" id="CP011112">
    <property type="protein sequence ID" value="AKU15349.1"/>
    <property type="molecule type" value="Genomic_DNA"/>
</dbReference>
<name>A0A0K1JF57_9MICO</name>
<gene>
    <name evidence="4" type="ORF">VV02_04835</name>
</gene>
<evidence type="ECO:0000259" key="3">
    <source>
        <dbReference type="Pfam" id="PF00724"/>
    </source>
</evidence>
<protein>
    <submittedName>
        <fullName evidence="4">1,2-oxophytodienoate reductase</fullName>
    </submittedName>
</protein>
<dbReference type="SUPFAM" id="SSF51395">
    <property type="entry name" value="FMN-linked oxidoreductases"/>
    <property type="match status" value="1"/>
</dbReference>
<dbReference type="PATRIC" id="fig|571913.6.peg.987"/>
<dbReference type="OrthoDB" id="3169239at2"/>
<dbReference type="InterPro" id="IPR051799">
    <property type="entry name" value="NADH_flavin_oxidoreductase"/>
</dbReference>
<dbReference type="Pfam" id="PF00724">
    <property type="entry name" value="Oxidored_FMN"/>
    <property type="match status" value="1"/>
</dbReference>
<dbReference type="AlphaFoldDB" id="A0A0K1JF57"/>
<proteinExistence type="predicted"/>
<dbReference type="InterPro" id="IPR001155">
    <property type="entry name" value="OxRdtase_FMN_N"/>
</dbReference>
<dbReference type="Gene3D" id="3.20.20.70">
    <property type="entry name" value="Aldolase class I"/>
    <property type="match status" value="1"/>
</dbReference>
<evidence type="ECO:0000313" key="5">
    <source>
        <dbReference type="Proteomes" id="UP000066480"/>
    </source>
</evidence>
<evidence type="ECO:0000256" key="1">
    <source>
        <dbReference type="ARBA" id="ARBA00022630"/>
    </source>
</evidence>
<feature type="domain" description="NADH:flavin oxidoreductase/NADH oxidase N-terminal" evidence="3">
    <location>
        <begin position="18"/>
        <end position="354"/>
    </location>
</feature>
<dbReference type="PANTHER" id="PTHR43656">
    <property type="entry name" value="BINDING OXIDOREDUCTASE, PUTATIVE (AFU_ORTHOLOGUE AFUA_2G08260)-RELATED"/>
    <property type="match status" value="1"/>
</dbReference>
<keyword evidence="1" id="KW-0285">Flavoprotein</keyword>
<dbReference type="Proteomes" id="UP000066480">
    <property type="component" value="Chromosome"/>
</dbReference>
<accession>A0A0K1JF57</accession>
<organism evidence="4 5">
    <name type="scientific">Luteipulveratus mongoliensis</name>
    <dbReference type="NCBI Taxonomy" id="571913"/>
    <lineage>
        <taxon>Bacteria</taxon>
        <taxon>Bacillati</taxon>
        <taxon>Actinomycetota</taxon>
        <taxon>Actinomycetes</taxon>
        <taxon>Micrococcales</taxon>
        <taxon>Dermacoccaceae</taxon>
        <taxon>Luteipulveratus</taxon>
    </lineage>
</organism>